<dbReference type="AlphaFoldDB" id="A0A8T3BZY9"/>
<feature type="compositionally biased region" description="Polar residues" evidence="1">
    <location>
        <begin position="44"/>
        <end position="54"/>
    </location>
</feature>
<feature type="compositionally biased region" description="Polar residues" evidence="1">
    <location>
        <begin position="22"/>
        <end position="32"/>
    </location>
</feature>
<feature type="region of interest" description="Disordered" evidence="1">
    <location>
        <begin position="18"/>
        <end position="54"/>
    </location>
</feature>
<proteinExistence type="predicted"/>
<protein>
    <submittedName>
        <fullName evidence="2">Uncharacterized protein</fullName>
    </submittedName>
</protein>
<comment type="caution">
    <text evidence="2">The sequence shown here is derived from an EMBL/GenBank/DDBJ whole genome shotgun (WGS) entry which is preliminary data.</text>
</comment>
<accession>A0A8T3BZY9</accession>
<evidence type="ECO:0000256" key="1">
    <source>
        <dbReference type="SAM" id="MobiDB-lite"/>
    </source>
</evidence>
<dbReference type="EMBL" id="JAGYWB010000005">
    <property type="protein sequence ID" value="KAI0523328.1"/>
    <property type="molecule type" value="Genomic_DNA"/>
</dbReference>
<reference evidence="2" key="1">
    <citation type="journal article" date="2022" name="Front. Genet.">
        <title>Chromosome-Scale Assembly of the Dendrobium nobile Genome Provides Insights Into the Molecular Mechanism of the Biosynthesis of the Medicinal Active Ingredient of Dendrobium.</title>
        <authorList>
            <person name="Xu Q."/>
            <person name="Niu S.-C."/>
            <person name="Li K.-L."/>
            <person name="Zheng P.-J."/>
            <person name="Zhang X.-J."/>
            <person name="Jia Y."/>
            <person name="Liu Y."/>
            <person name="Niu Y.-X."/>
            <person name="Yu L.-H."/>
            <person name="Chen D.-F."/>
            <person name="Zhang G.-Q."/>
        </authorList>
    </citation>
    <scope>NUCLEOTIDE SEQUENCE</scope>
    <source>
        <tissue evidence="2">Leaf</tissue>
    </source>
</reference>
<gene>
    <name evidence="2" type="ORF">KFK09_005723</name>
</gene>
<dbReference type="Proteomes" id="UP000829196">
    <property type="component" value="Unassembled WGS sequence"/>
</dbReference>
<keyword evidence="3" id="KW-1185">Reference proteome</keyword>
<organism evidence="2 3">
    <name type="scientific">Dendrobium nobile</name>
    <name type="common">Orchid</name>
    <dbReference type="NCBI Taxonomy" id="94219"/>
    <lineage>
        <taxon>Eukaryota</taxon>
        <taxon>Viridiplantae</taxon>
        <taxon>Streptophyta</taxon>
        <taxon>Embryophyta</taxon>
        <taxon>Tracheophyta</taxon>
        <taxon>Spermatophyta</taxon>
        <taxon>Magnoliopsida</taxon>
        <taxon>Liliopsida</taxon>
        <taxon>Asparagales</taxon>
        <taxon>Orchidaceae</taxon>
        <taxon>Epidendroideae</taxon>
        <taxon>Malaxideae</taxon>
        <taxon>Dendrobiinae</taxon>
        <taxon>Dendrobium</taxon>
    </lineage>
</organism>
<sequence>MIVQMHLIIKAVTMHPNEESAHNLSNQPTYSSKWHEKRERNMAVQETNSKANSI</sequence>
<name>A0A8T3BZY9_DENNO</name>
<evidence type="ECO:0000313" key="3">
    <source>
        <dbReference type="Proteomes" id="UP000829196"/>
    </source>
</evidence>
<evidence type="ECO:0000313" key="2">
    <source>
        <dbReference type="EMBL" id="KAI0523328.1"/>
    </source>
</evidence>